<keyword evidence="2" id="KW-0378">Hydrolase</keyword>
<protein>
    <recommendedName>
        <fullName evidence="2">Lipase</fullName>
    </recommendedName>
</protein>
<accession>A0ABP1QSR1</accession>
<evidence type="ECO:0000256" key="2">
    <source>
        <dbReference type="PIRNR" id="PIRNR000862"/>
    </source>
</evidence>
<organism evidence="5 6">
    <name type="scientific">Orchesella dallaii</name>
    <dbReference type="NCBI Taxonomy" id="48710"/>
    <lineage>
        <taxon>Eukaryota</taxon>
        <taxon>Metazoa</taxon>
        <taxon>Ecdysozoa</taxon>
        <taxon>Arthropoda</taxon>
        <taxon>Hexapoda</taxon>
        <taxon>Collembola</taxon>
        <taxon>Entomobryomorpha</taxon>
        <taxon>Entomobryoidea</taxon>
        <taxon>Orchesellidae</taxon>
        <taxon>Orchesellinae</taxon>
        <taxon>Orchesella</taxon>
    </lineage>
</organism>
<comment type="caution">
    <text evidence="5">The sequence shown here is derived from an EMBL/GenBank/DDBJ whole genome shotgun (WGS) entry which is preliminary data.</text>
</comment>
<keyword evidence="6" id="KW-1185">Reference proteome</keyword>
<dbReference type="InterPro" id="IPR025483">
    <property type="entry name" value="Lipase_euk"/>
</dbReference>
<name>A0ABP1QSR1_9HEXA</name>
<proteinExistence type="inferred from homology"/>
<dbReference type="Proteomes" id="UP001642540">
    <property type="component" value="Unassembled WGS sequence"/>
</dbReference>
<reference evidence="5 6" key="1">
    <citation type="submission" date="2024-08" db="EMBL/GenBank/DDBJ databases">
        <authorList>
            <person name="Cucini C."/>
            <person name="Frati F."/>
        </authorList>
    </citation>
    <scope>NUCLEOTIDE SEQUENCE [LARGE SCALE GENOMIC DNA]</scope>
</reference>
<dbReference type="InterPro" id="IPR006693">
    <property type="entry name" value="AB_hydrolase_lipase"/>
</dbReference>
<dbReference type="SUPFAM" id="SSF53474">
    <property type="entry name" value="alpha/beta-Hydrolases"/>
    <property type="match status" value="1"/>
</dbReference>
<dbReference type="Gene3D" id="3.40.50.1820">
    <property type="entry name" value="alpha/beta hydrolase"/>
    <property type="match status" value="1"/>
</dbReference>
<evidence type="ECO:0000256" key="3">
    <source>
        <dbReference type="SAM" id="SignalP"/>
    </source>
</evidence>
<dbReference type="EMBL" id="CAXLJM020000046">
    <property type="protein sequence ID" value="CAL8111270.1"/>
    <property type="molecule type" value="Genomic_DNA"/>
</dbReference>
<dbReference type="Pfam" id="PF04083">
    <property type="entry name" value="Abhydro_lipase"/>
    <property type="match status" value="1"/>
</dbReference>
<evidence type="ECO:0000313" key="5">
    <source>
        <dbReference type="EMBL" id="CAL8111270.1"/>
    </source>
</evidence>
<feature type="signal peptide" evidence="3">
    <location>
        <begin position="1"/>
        <end position="31"/>
    </location>
</feature>
<dbReference type="InterPro" id="IPR029058">
    <property type="entry name" value="AB_hydrolase_fold"/>
</dbReference>
<evidence type="ECO:0000256" key="1">
    <source>
        <dbReference type="ARBA" id="ARBA00010701"/>
    </source>
</evidence>
<comment type="similarity">
    <text evidence="1 2">Belongs to the AB hydrolase superfamily. Lipase family.</text>
</comment>
<feature type="domain" description="Partial AB-hydrolase lipase" evidence="4">
    <location>
        <begin position="70"/>
        <end position="131"/>
    </location>
</feature>
<dbReference type="PIRSF" id="PIRSF000862">
    <property type="entry name" value="Steryl_ester_lip"/>
    <property type="match status" value="1"/>
</dbReference>
<sequence length="435" mass="49032">MKLHTNPAIWHVASFTLFLVCVLSYPKPATSASGIASLLQQITSVWTRTLGGVLGFASLVLRSSNPPSTVDLIRKHRYPAETHYTRTEDNVVLEIHRIPHGPMLELFRLNRRIPVVLMHGILQSSSDWLLNTPSQNSLAFMLSNEGYDVWIGNHRGNLNKNSGLGQRSWNYSFHEMGVYDVPAILKYVTEYTGFRKIHYVAFSMGNTALLAALSKQPNLNSMIRTGIALGPSIFQDNYVNGWLKLIVPFAGLAEVLQNNVGSVPMLHPFVASLLHRILPIICHPRIDVIGVCLTVSNAIFGYDRGQITKEKLALVTQVSPTPISSKLLLHYIQELGSGRFCEYDYGSEKNLKVYGTTKPPDYNLTNVVAPIAIMFGEEDFLAHRLDALTLVNKLPNVEDFYKVPYQHFTHMDFCYAEDVRVLVYNRVLEILRRYD</sequence>
<evidence type="ECO:0000259" key="4">
    <source>
        <dbReference type="Pfam" id="PF04083"/>
    </source>
</evidence>
<keyword evidence="2" id="KW-0443">Lipid metabolism</keyword>
<feature type="chain" id="PRO_5045236338" description="Lipase" evidence="3">
    <location>
        <begin position="32"/>
        <end position="435"/>
    </location>
</feature>
<evidence type="ECO:0000313" key="6">
    <source>
        <dbReference type="Proteomes" id="UP001642540"/>
    </source>
</evidence>
<keyword evidence="2" id="KW-0442">Lipid degradation</keyword>
<gene>
    <name evidence="5" type="ORF">ODALV1_LOCUS14883</name>
</gene>
<keyword evidence="3" id="KW-0732">Signal</keyword>
<dbReference type="PANTHER" id="PTHR11005">
    <property type="entry name" value="LYSOSOMAL ACID LIPASE-RELATED"/>
    <property type="match status" value="1"/>
</dbReference>